<dbReference type="Proteomes" id="UP001642464">
    <property type="component" value="Unassembled WGS sequence"/>
</dbReference>
<keyword evidence="3" id="KW-1185">Reference proteome</keyword>
<accession>A0ABP0QS33</accession>
<gene>
    <name evidence="2" type="ORF">SCF082_LOCUS42910</name>
</gene>
<feature type="compositionally biased region" description="Basic and acidic residues" evidence="1">
    <location>
        <begin position="196"/>
        <end position="206"/>
    </location>
</feature>
<protein>
    <submittedName>
        <fullName evidence="2">Uncharacterized protein</fullName>
    </submittedName>
</protein>
<evidence type="ECO:0000313" key="3">
    <source>
        <dbReference type="Proteomes" id="UP001642464"/>
    </source>
</evidence>
<organism evidence="2 3">
    <name type="scientific">Durusdinium trenchii</name>
    <dbReference type="NCBI Taxonomy" id="1381693"/>
    <lineage>
        <taxon>Eukaryota</taxon>
        <taxon>Sar</taxon>
        <taxon>Alveolata</taxon>
        <taxon>Dinophyceae</taxon>
        <taxon>Suessiales</taxon>
        <taxon>Symbiodiniaceae</taxon>
        <taxon>Durusdinium</taxon>
    </lineage>
</organism>
<evidence type="ECO:0000256" key="1">
    <source>
        <dbReference type="SAM" id="MobiDB-lite"/>
    </source>
</evidence>
<name>A0ABP0QS33_9DINO</name>
<feature type="region of interest" description="Disordered" evidence="1">
    <location>
        <begin position="65"/>
        <end position="222"/>
    </location>
</feature>
<proteinExistence type="predicted"/>
<evidence type="ECO:0000313" key="2">
    <source>
        <dbReference type="EMBL" id="CAK9091065.1"/>
    </source>
</evidence>
<reference evidence="2 3" key="1">
    <citation type="submission" date="2024-02" db="EMBL/GenBank/DDBJ databases">
        <authorList>
            <person name="Chen Y."/>
            <person name="Shah S."/>
            <person name="Dougan E. K."/>
            <person name="Thang M."/>
            <person name="Chan C."/>
        </authorList>
    </citation>
    <scope>NUCLEOTIDE SEQUENCE [LARGE SCALE GENOMIC DNA]</scope>
</reference>
<feature type="compositionally biased region" description="Basic and acidic residues" evidence="1">
    <location>
        <begin position="65"/>
        <end position="76"/>
    </location>
</feature>
<feature type="compositionally biased region" description="Acidic residues" evidence="1">
    <location>
        <begin position="212"/>
        <end position="222"/>
    </location>
</feature>
<comment type="caution">
    <text evidence="2">The sequence shown here is derived from an EMBL/GenBank/DDBJ whole genome shotgun (WGS) entry which is preliminary data.</text>
</comment>
<feature type="compositionally biased region" description="Low complexity" evidence="1">
    <location>
        <begin position="107"/>
        <end position="129"/>
    </location>
</feature>
<sequence length="681" mass="75719">MSRKGGGDDVVSAALARAATRSKRMAELDGAGQAQLSEDVTAAGIRASTPEVAKNNARMKALREKEAKAAKAKNDADLETPPCKAKGPMTKTDSAPKMKQQARSNEAAVATEKATAAKARPAKATAPVKPVQPPMKAEPCATPSARIKRSESDVAHSSLAKAVTGSLTRGVTADISGTGDKKDKEVSSSGKLVKTKTTDHGKKDTCDASQGEPEDNEDSEIDEAAVEKARLKRAIQEQQAQEQEIPQEQEEQTEAILFYVYLIFFIVFIVQESDSLRAIFLGEMKPHRSKLEKERSALQRAVDAQHTIAVPIKDPKHDGKVILENQPILFPHEVLSYLWDSVKLSIPVEDVRKFWRDARAAGEPWSLETTATEEHIPVALYGDGARLSTVYQTETILGIFLSLPLFRPRSVRCSRFLLWSCEKSKCFKNRTVNKALRVITWSLNAAFHGTFPNVDMQGNVLQRPDAGKWITSCGKSFAVTELRGDWEWHKMLWRFPQCSWKANTVCYRCPALATSDNPKLLYHCIDRSEWLDKEFTKEEFVAKRIPDKNICPLLTLEGWHPGTIKTCSMHTLNLGIMFSINGGSLKILCDEVAFFGGGSFQDQLDQAYAHFKGWCVQNRVHHSQPPFKTKMVEKKTGDIMLTVKAWNGRIILQWLSSVLQTVVQSGRHPHNDRLHLASSMM</sequence>
<dbReference type="EMBL" id="CAXAMM010040095">
    <property type="protein sequence ID" value="CAK9091065.1"/>
    <property type="molecule type" value="Genomic_DNA"/>
</dbReference>